<feature type="domain" description="Acetyl-CoA hydrolase/transferase C-terminal" evidence="5">
    <location>
        <begin position="280"/>
        <end position="437"/>
    </location>
</feature>
<keyword evidence="3" id="KW-0443">Lipid metabolism</keyword>
<dbReference type="GO" id="GO:0019605">
    <property type="term" value="P:butyrate metabolic process"/>
    <property type="evidence" value="ECO:0007669"/>
    <property type="project" value="UniProtKB-UniRule"/>
</dbReference>
<dbReference type="STRING" id="1588748.HMPREF3182_00477"/>
<feature type="active site" description="5-glutamyl coenzyme A thioester intermediate" evidence="3">
    <location>
        <position position="246"/>
    </location>
</feature>
<evidence type="ECO:0000313" key="6">
    <source>
        <dbReference type="EMBL" id="KXB92360.1"/>
    </source>
</evidence>
<dbReference type="EMBL" id="LSDT01000014">
    <property type="protein sequence ID" value="KXB92360.1"/>
    <property type="molecule type" value="Genomic_DNA"/>
</dbReference>
<dbReference type="Pfam" id="PF02550">
    <property type="entry name" value="AcetylCoA_hydro"/>
    <property type="match status" value="1"/>
</dbReference>
<evidence type="ECO:0000259" key="4">
    <source>
        <dbReference type="Pfam" id="PF02550"/>
    </source>
</evidence>
<dbReference type="Proteomes" id="UP000070160">
    <property type="component" value="Unassembled WGS sequence"/>
</dbReference>
<evidence type="ECO:0000256" key="2">
    <source>
        <dbReference type="ARBA" id="ARBA00022679"/>
    </source>
</evidence>
<keyword evidence="3" id="KW-0963">Cytoplasm</keyword>
<dbReference type="HAMAP" id="MF_03228">
    <property type="entry name" value="But_CoA_trans"/>
    <property type="match status" value="1"/>
</dbReference>
<dbReference type="InterPro" id="IPR037171">
    <property type="entry name" value="NagB/RpiA_transferase-like"/>
</dbReference>
<proteinExistence type="inferred from homology"/>
<sequence length="449" mass="50360">MQMSTWSDMYRQKCKSATEAVKLVCSGDWVDYGMATSQPVLLDEALAARKEELHDVKVRMALSLAPRKVVECDPTRETFTAMNWHMGSYDRKQCARGSMFFLPMSYRNEPSMYRDILDVDVAMIMVGPMDEHGYFNFGLTVSATEAITKKAKRVIVEVNEAVPKVRGGRGEVIHISDVDVVVEGPRREMPTLPFVLGDDIDLKIAKMVVEKVPDYATLQLGIGSLPNTIGVMIAESDLKDLSVHTEMLVDSFYKMHQTGRLTNKYKEINTDKTAWSFACGSSELYEWIDDNPSLSAFPVDFINDPFVVGQISRFISINSCIDIDLFGQVSSESTGFQHISGSGGQLDFTDGAYRSPGGMSIITLRSTFYDKKTNQVHSRILPTFRDGTIVTDPRSQVHWIATEYGMTNLMGASTWERAERLISLAHPDFRESLIAAAESMKIWRKSNKK</sequence>
<dbReference type="Gene3D" id="3.30.750.70">
    <property type="entry name" value="4-hydroxybutyrate coenzyme like domains"/>
    <property type="match status" value="1"/>
</dbReference>
<evidence type="ECO:0000313" key="7">
    <source>
        <dbReference type="Proteomes" id="UP000070160"/>
    </source>
</evidence>
<gene>
    <name evidence="6" type="ORF">HMPREF3182_00477</name>
</gene>
<reference evidence="7" key="1">
    <citation type="submission" date="2016-01" db="EMBL/GenBank/DDBJ databases">
        <authorList>
            <person name="Mitreva M."/>
            <person name="Pepin K.H."/>
            <person name="Mihindukulasuriya K.A."/>
            <person name="Fulton R."/>
            <person name="Fronick C."/>
            <person name="O'Laughlin M."/>
            <person name="Miner T."/>
            <person name="Herter B."/>
            <person name="Rosa B.A."/>
            <person name="Cordes M."/>
            <person name="Tomlinson C."/>
            <person name="Wollam A."/>
            <person name="Palsikar V.B."/>
            <person name="Mardis E.R."/>
            <person name="Wilson R.K."/>
        </authorList>
    </citation>
    <scope>NUCLEOTIDE SEQUENCE [LARGE SCALE GENOMIC DNA]</scope>
    <source>
        <strain evidence="7">KA00182</strain>
    </source>
</reference>
<name>A0A134CJI1_9FIRM</name>
<dbReference type="GO" id="GO:0008775">
    <property type="term" value="F:acetate CoA-transferase activity"/>
    <property type="evidence" value="ECO:0007669"/>
    <property type="project" value="InterPro"/>
</dbReference>
<feature type="binding site" evidence="3">
    <location>
        <position position="344"/>
    </location>
    <ligand>
        <name>CoA</name>
        <dbReference type="ChEBI" id="CHEBI:57287"/>
    </ligand>
</feature>
<dbReference type="GO" id="GO:0006083">
    <property type="term" value="P:acetate metabolic process"/>
    <property type="evidence" value="ECO:0007669"/>
    <property type="project" value="InterPro"/>
</dbReference>
<dbReference type="GO" id="GO:0005737">
    <property type="term" value="C:cytoplasm"/>
    <property type="evidence" value="ECO:0007669"/>
    <property type="project" value="UniProtKB-SubCell"/>
</dbReference>
<dbReference type="GO" id="GO:0006084">
    <property type="term" value="P:acetyl-CoA metabolic process"/>
    <property type="evidence" value="ECO:0007669"/>
    <property type="project" value="UniProtKB-UniRule"/>
</dbReference>
<comment type="function">
    <text evidence="3">Coenzyme A-transferase that converts butyrate to butyryl-CoA.</text>
</comment>
<feature type="binding site" evidence="3">
    <location>
        <position position="321"/>
    </location>
    <ligand>
        <name>CoA</name>
        <dbReference type="ChEBI" id="CHEBI:57287"/>
    </ligand>
</feature>
<dbReference type="PANTHER" id="PTHR21432">
    <property type="entry name" value="ACETYL-COA HYDROLASE-RELATED"/>
    <property type="match status" value="1"/>
</dbReference>
<evidence type="ECO:0000259" key="5">
    <source>
        <dbReference type="Pfam" id="PF13336"/>
    </source>
</evidence>
<keyword evidence="2 3" id="KW-0808">Transferase</keyword>
<evidence type="ECO:0000256" key="1">
    <source>
        <dbReference type="ARBA" id="ARBA00009632"/>
    </source>
</evidence>
<dbReference type="UniPathway" id="UPA00863"/>
<comment type="catalytic activity">
    <reaction evidence="3">
        <text>butanoate + acetyl-CoA = butanoyl-CoA + acetate</text>
        <dbReference type="Rhea" id="RHEA:30071"/>
        <dbReference type="ChEBI" id="CHEBI:17968"/>
        <dbReference type="ChEBI" id="CHEBI:30089"/>
        <dbReference type="ChEBI" id="CHEBI:57288"/>
        <dbReference type="ChEBI" id="CHEBI:57371"/>
    </reaction>
</comment>
<comment type="similarity">
    <text evidence="1 3">Belongs to the acetyl-CoA hydrolase/transferase family.</text>
</comment>
<protein>
    <recommendedName>
        <fullName evidence="3">Probable butyrate:acetyl-CoA coenzyme A-transferase</fullName>
        <shortName evidence="3">Butyrate CoA-transferase</shortName>
        <ecNumber evidence="3">2.8.3.-</ecNumber>
    </recommendedName>
</protein>
<dbReference type="EC" id="2.8.3.-" evidence="3"/>
<comment type="pathway">
    <text evidence="3">Lipid metabolism; butanoate metabolism.</text>
</comment>
<keyword evidence="3" id="KW-0276">Fatty acid metabolism</keyword>
<dbReference type="AlphaFoldDB" id="A0A134CJI1"/>
<dbReference type="PANTHER" id="PTHR21432:SF20">
    <property type="entry name" value="ACETYL-COA HYDROLASE"/>
    <property type="match status" value="1"/>
</dbReference>
<comment type="subcellular location">
    <subcellularLocation>
        <location evidence="3">Cytoplasm</location>
    </subcellularLocation>
</comment>
<dbReference type="Gene3D" id="3.40.1080.10">
    <property type="entry name" value="Glutaconate Coenzyme A-transferase"/>
    <property type="match status" value="1"/>
</dbReference>
<dbReference type="InterPro" id="IPR003702">
    <property type="entry name" value="ActCoA_hydro_N"/>
</dbReference>
<dbReference type="InterPro" id="IPR023990">
    <property type="entry name" value="Butryl-CoA_acetate_CoA_Tfrase"/>
</dbReference>
<dbReference type="PATRIC" id="fig|1588748.3.peg.460"/>
<feature type="binding site" evidence="3">
    <location>
        <begin position="221"/>
        <end position="225"/>
    </location>
    <ligand>
        <name>CoA</name>
        <dbReference type="ChEBI" id="CHEBI:57287"/>
    </ligand>
</feature>
<comment type="caution">
    <text evidence="6">The sequence shown here is derived from an EMBL/GenBank/DDBJ whole genome shotgun (WGS) entry which is preliminary data.</text>
</comment>
<dbReference type="SUPFAM" id="SSF100950">
    <property type="entry name" value="NagB/RpiA/CoA transferase-like"/>
    <property type="match status" value="2"/>
</dbReference>
<dbReference type="Gene3D" id="3.40.1080.20">
    <property type="entry name" value="Acetyl-CoA hydrolase/transferase C-terminal domain"/>
    <property type="match status" value="1"/>
</dbReference>
<organism evidence="6 7">
    <name type="scientific">Megasphaera hutchinsoni</name>
    <dbReference type="NCBI Taxonomy" id="1588748"/>
    <lineage>
        <taxon>Bacteria</taxon>
        <taxon>Bacillati</taxon>
        <taxon>Bacillota</taxon>
        <taxon>Negativicutes</taxon>
        <taxon>Veillonellales</taxon>
        <taxon>Veillonellaceae</taxon>
        <taxon>Megasphaera</taxon>
    </lineage>
</organism>
<keyword evidence="7" id="KW-1185">Reference proteome</keyword>
<evidence type="ECO:0000256" key="3">
    <source>
        <dbReference type="HAMAP-Rule" id="MF_03228"/>
    </source>
</evidence>
<dbReference type="InterPro" id="IPR038460">
    <property type="entry name" value="AcetylCoA_hyd_C_sf"/>
</dbReference>
<dbReference type="InterPro" id="IPR046433">
    <property type="entry name" value="ActCoA_hydro"/>
</dbReference>
<dbReference type="Pfam" id="PF13336">
    <property type="entry name" value="AcetylCoA_hyd_C"/>
    <property type="match status" value="1"/>
</dbReference>
<feature type="domain" description="Acetyl-CoA hydrolase/transferase N-terminal" evidence="4">
    <location>
        <begin position="9"/>
        <end position="190"/>
    </location>
</feature>
<accession>A0A134CJI1</accession>
<dbReference type="InterPro" id="IPR026888">
    <property type="entry name" value="AcetylCoA_hyd_C"/>
</dbReference>